<accession>A0A252AVG1</accession>
<proteinExistence type="inferred from homology"/>
<dbReference type="InterPro" id="IPR003509">
    <property type="entry name" value="UPF0102_YraN-like"/>
</dbReference>
<dbReference type="SUPFAM" id="SSF52980">
    <property type="entry name" value="Restriction endonuclease-like"/>
    <property type="match status" value="1"/>
</dbReference>
<dbReference type="Proteomes" id="UP000194641">
    <property type="component" value="Unassembled WGS sequence"/>
</dbReference>
<dbReference type="EMBL" id="JOPA01000016">
    <property type="protein sequence ID" value="OUI94259.1"/>
    <property type="molecule type" value="Genomic_DNA"/>
</dbReference>
<evidence type="ECO:0000313" key="4">
    <source>
        <dbReference type="Proteomes" id="UP000194641"/>
    </source>
</evidence>
<comment type="similarity">
    <text evidence="1 2">Belongs to the UPF0102 family.</text>
</comment>
<dbReference type="Pfam" id="PF02021">
    <property type="entry name" value="UPF0102"/>
    <property type="match status" value="1"/>
</dbReference>
<dbReference type="AlphaFoldDB" id="A0A252AVG1"/>
<name>A0A252AVG1_9PROT</name>
<dbReference type="InterPro" id="IPR011856">
    <property type="entry name" value="tRNA_endonuc-like_dom_sf"/>
</dbReference>
<evidence type="ECO:0000256" key="1">
    <source>
        <dbReference type="ARBA" id="ARBA00006738"/>
    </source>
</evidence>
<protein>
    <recommendedName>
        <fullName evidence="2">UPF0102 protein HK17_04295</fullName>
    </recommendedName>
</protein>
<evidence type="ECO:0000256" key="2">
    <source>
        <dbReference type="HAMAP-Rule" id="MF_00048"/>
    </source>
</evidence>
<sequence length="141" mass="16431">MSVVRSIMHRQKPKQKQSSLIRQQRGLVAYTDGLTAEGIVKAACLQDGWSILLERAKTLRGEIDLVVRKDKIICFIEVKKRKTLTAAAECLTQKQQTRLYQAAECLLAQHPEWIYDELRFDLFMIDQQQEIAWIKDIIRQM</sequence>
<dbReference type="HAMAP" id="MF_00048">
    <property type="entry name" value="UPF0102"/>
    <property type="match status" value="1"/>
</dbReference>
<evidence type="ECO:0000313" key="3">
    <source>
        <dbReference type="EMBL" id="OUI94259.1"/>
    </source>
</evidence>
<gene>
    <name evidence="3" type="ORF">HK17_04295</name>
</gene>
<reference evidence="4" key="1">
    <citation type="submission" date="2014-06" db="EMBL/GenBank/DDBJ databases">
        <authorList>
            <person name="Winans N.J."/>
            <person name="Newell P.D."/>
            <person name="Douglas A.E."/>
        </authorList>
    </citation>
    <scope>NUCLEOTIDE SEQUENCE [LARGE SCALE GENOMIC DNA]</scope>
</reference>
<dbReference type="Gene3D" id="3.40.1350.10">
    <property type="match status" value="1"/>
</dbReference>
<organism evidence="3 4">
    <name type="scientific">Acetobacter indonesiensis</name>
    <dbReference type="NCBI Taxonomy" id="104101"/>
    <lineage>
        <taxon>Bacteria</taxon>
        <taxon>Pseudomonadati</taxon>
        <taxon>Pseudomonadota</taxon>
        <taxon>Alphaproteobacteria</taxon>
        <taxon>Acetobacterales</taxon>
        <taxon>Acetobacteraceae</taxon>
        <taxon>Acetobacter</taxon>
    </lineage>
</organism>
<dbReference type="PANTHER" id="PTHR34039">
    <property type="entry name" value="UPF0102 PROTEIN YRAN"/>
    <property type="match status" value="1"/>
</dbReference>
<comment type="caution">
    <text evidence="3">The sequence shown here is derived from an EMBL/GenBank/DDBJ whole genome shotgun (WGS) entry which is preliminary data.</text>
</comment>
<dbReference type="InterPro" id="IPR011335">
    <property type="entry name" value="Restrct_endonuc-II-like"/>
</dbReference>
<dbReference type="PANTHER" id="PTHR34039:SF1">
    <property type="entry name" value="UPF0102 PROTEIN YRAN"/>
    <property type="match status" value="1"/>
</dbReference>
<dbReference type="GO" id="GO:0003676">
    <property type="term" value="F:nucleic acid binding"/>
    <property type="evidence" value="ECO:0007669"/>
    <property type="project" value="InterPro"/>
</dbReference>